<accession>A0A318RYA5</accession>
<keyword evidence="2" id="KW-1185">Reference proteome</keyword>
<dbReference type="Proteomes" id="UP000247591">
    <property type="component" value="Unassembled WGS sequence"/>
</dbReference>
<evidence type="ECO:0000313" key="2">
    <source>
        <dbReference type="Proteomes" id="UP000247591"/>
    </source>
</evidence>
<protein>
    <submittedName>
        <fullName evidence="1">Uncharacterized protein</fullName>
    </submittedName>
</protein>
<organism evidence="1 2">
    <name type="scientific">Williamsia limnetica</name>
    <dbReference type="NCBI Taxonomy" id="882452"/>
    <lineage>
        <taxon>Bacteria</taxon>
        <taxon>Bacillati</taxon>
        <taxon>Actinomycetota</taxon>
        <taxon>Actinomycetes</taxon>
        <taxon>Mycobacteriales</taxon>
        <taxon>Nocardiaceae</taxon>
        <taxon>Williamsia</taxon>
    </lineage>
</organism>
<dbReference type="RefSeq" id="WP_281268351.1">
    <property type="nucleotide sequence ID" value="NZ_QJSP01000011.1"/>
</dbReference>
<comment type="caution">
    <text evidence="1">The sequence shown here is derived from an EMBL/GenBank/DDBJ whole genome shotgun (WGS) entry which is preliminary data.</text>
</comment>
<reference evidence="1 2" key="1">
    <citation type="submission" date="2018-06" db="EMBL/GenBank/DDBJ databases">
        <title>Genomic Encyclopedia of Type Strains, Phase IV (KMG-IV): sequencing the most valuable type-strain genomes for metagenomic binning, comparative biology and taxonomic classification.</title>
        <authorList>
            <person name="Goeker M."/>
        </authorList>
    </citation>
    <scope>NUCLEOTIDE SEQUENCE [LARGE SCALE GENOMIC DNA]</scope>
    <source>
        <strain evidence="1 2">DSM 45521</strain>
    </source>
</reference>
<sequence length="42" mass="4255">MSEPITPFEMVGDVDAGVCIDGVCTLPGAEAETSGTNPATDR</sequence>
<gene>
    <name evidence="1" type="ORF">DFR67_111242</name>
</gene>
<proteinExistence type="predicted"/>
<name>A0A318RYA5_WILLI</name>
<dbReference type="EMBL" id="QJSP01000011">
    <property type="protein sequence ID" value="PYE15165.1"/>
    <property type="molecule type" value="Genomic_DNA"/>
</dbReference>
<evidence type="ECO:0000313" key="1">
    <source>
        <dbReference type="EMBL" id="PYE15165.1"/>
    </source>
</evidence>
<dbReference type="AlphaFoldDB" id="A0A318RYA5"/>